<dbReference type="AlphaFoldDB" id="A0A7Y0SC52"/>
<protein>
    <submittedName>
        <fullName evidence="1">Uncharacterized protein</fullName>
    </submittedName>
</protein>
<reference evidence="1 2" key="1">
    <citation type="submission" date="2020-04" db="EMBL/GenBank/DDBJ databases">
        <title>Whole-genome sequencing of Vibrio spp. from China reveals different genetic environments of blaCTX-M-14 among diverse lineages.</title>
        <authorList>
            <person name="Zheng Z."/>
            <person name="Ye L."/>
            <person name="Chen S."/>
        </authorList>
    </citation>
    <scope>NUCLEOTIDE SEQUENCE [LARGE SCALE GENOMIC DNA]</scope>
    <source>
        <strain evidence="1 2">Vb0574</strain>
    </source>
</reference>
<name>A0A7Y0SC52_VIBPH</name>
<comment type="caution">
    <text evidence="1">The sequence shown here is derived from an EMBL/GenBank/DDBJ whole genome shotgun (WGS) entry which is preliminary data.</text>
</comment>
<dbReference type="Proteomes" id="UP000555836">
    <property type="component" value="Unassembled WGS sequence"/>
</dbReference>
<accession>A0A7Y0SC52</accession>
<organism evidence="1 2">
    <name type="scientific">Vibrio parahaemolyticus</name>
    <dbReference type="NCBI Taxonomy" id="670"/>
    <lineage>
        <taxon>Bacteria</taxon>
        <taxon>Pseudomonadati</taxon>
        <taxon>Pseudomonadota</taxon>
        <taxon>Gammaproteobacteria</taxon>
        <taxon>Vibrionales</taxon>
        <taxon>Vibrionaceae</taxon>
        <taxon>Vibrio</taxon>
    </lineage>
</organism>
<proteinExistence type="predicted"/>
<sequence>QNDVTRQCRFNIIVNILPSVDLHETNLLWINLVDEAPKAGVRRSIAERQLTVMLFQYTVQLCSEELCRHFSCQWFHITQS</sequence>
<evidence type="ECO:0000313" key="1">
    <source>
        <dbReference type="EMBL" id="NMU30250.1"/>
    </source>
</evidence>
<gene>
    <name evidence="1" type="ORF">HKB21_32070</name>
</gene>
<feature type="non-terminal residue" evidence="1">
    <location>
        <position position="1"/>
    </location>
</feature>
<dbReference type="EMBL" id="JABCLD010002408">
    <property type="protein sequence ID" value="NMU30250.1"/>
    <property type="molecule type" value="Genomic_DNA"/>
</dbReference>
<evidence type="ECO:0000313" key="2">
    <source>
        <dbReference type="Proteomes" id="UP000555836"/>
    </source>
</evidence>